<feature type="transmembrane region" description="Helical" evidence="1">
    <location>
        <begin position="72"/>
        <end position="100"/>
    </location>
</feature>
<keyword evidence="1" id="KW-1133">Transmembrane helix</keyword>
<dbReference type="KEGG" id="haa:A5892_03130"/>
<accession>A0A172YBI9</accession>
<keyword evidence="1" id="KW-0472">Membrane</keyword>
<name>A0A172YBI9_9GAMM</name>
<dbReference type="InterPro" id="IPR009936">
    <property type="entry name" value="DUF1468"/>
</dbReference>
<protein>
    <recommendedName>
        <fullName evidence="2">DUF1468 domain-containing protein</fullName>
    </recommendedName>
</protein>
<dbReference type="AlphaFoldDB" id="A0A172YBI9"/>
<sequence>MLKRDFIAGIACLVIAAFVVWHGQDYSYGNLNNMGPGYLPRILGIALAICGILTILGAINSMERVPRINVRALVFVTLGILTFAFTMNRIGMLPATFLLIHISALSESPYRIFRTLALSLSLCLLSYLIFIVGLNMPIRLHPWSF</sequence>
<evidence type="ECO:0000313" key="3">
    <source>
        <dbReference type="EMBL" id="ANF56587.1"/>
    </source>
</evidence>
<keyword evidence="4" id="KW-1185">Reference proteome</keyword>
<reference evidence="3 4" key="1">
    <citation type="submission" date="2016-04" db="EMBL/GenBank/DDBJ databases">
        <title>Complete Genome Sequence of Halotalea alkalilenta IHB B 13600.</title>
        <authorList>
            <person name="Swarnkar M.K."/>
            <person name="Sharma A."/>
            <person name="Kaushal K."/>
            <person name="Soni R."/>
            <person name="Rana S."/>
            <person name="Singh A.K."/>
            <person name="Gulati A."/>
        </authorList>
    </citation>
    <scope>NUCLEOTIDE SEQUENCE [LARGE SCALE GENOMIC DNA]</scope>
    <source>
        <strain evidence="3 4">IHB B 13600</strain>
    </source>
</reference>
<dbReference type="Pfam" id="PF07331">
    <property type="entry name" value="TctB"/>
    <property type="match status" value="1"/>
</dbReference>
<dbReference type="STRING" id="376489.A5892_03130"/>
<evidence type="ECO:0000256" key="1">
    <source>
        <dbReference type="SAM" id="Phobius"/>
    </source>
</evidence>
<feature type="transmembrane region" description="Helical" evidence="1">
    <location>
        <begin position="112"/>
        <end position="134"/>
    </location>
</feature>
<proteinExistence type="predicted"/>
<feature type="transmembrane region" description="Helical" evidence="1">
    <location>
        <begin position="42"/>
        <end position="60"/>
    </location>
</feature>
<feature type="transmembrane region" description="Helical" evidence="1">
    <location>
        <begin position="5"/>
        <end position="22"/>
    </location>
</feature>
<organism evidence="3 4">
    <name type="scientific">Halotalea alkalilenta</name>
    <dbReference type="NCBI Taxonomy" id="376489"/>
    <lineage>
        <taxon>Bacteria</taxon>
        <taxon>Pseudomonadati</taxon>
        <taxon>Pseudomonadota</taxon>
        <taxon>Gammaproteobacteria</taxon>
        <taxon>Oceanospirillales</taxon>
        <taxon>Halomonadaceae</taxon>
        <taxon>Halotalea</taxon>
    </lineage>
</organism>
<evidence type="ECO:0000313" key="4">
    <source>
        <dbReference type="Proteomes" id="UP000077875"/>
    </source>
</evidence>
<gene>
    <name evidence="3" type="ORF">A5892_03130</name>
</gene>
<dbReference type="EMBL" id="CP015243">
    <property type="protein sequence ID" value="ANF56587.1"/>
    <property type="molecule type" value="Genomic_DNA"/>
</dbReference>
<dbReference type="Proteomes" id="UP000077875">
    <property type="component" value="Chromosome"/>
</dbReference>
<keyword evidence="1" id="KW-0812">Transmembrane</keyword>
<feature type="domain" description="DUF1468" evidence="2">
    <location>
        <begin position="7"/>
        <end position="137"/>
    </location>
</feature>
<evidence type="ECO:0000259" key="2">
    <source>
        <dbReference type="Pfam" id="PF07331"/>
    </source>
</evidence>